<dbReference type="SUPFAM" id="SSF54909">
    <property type="entry name" value="Dimeric alpha+beta barrel"/>
    <property type="match status" value="1"/>
</dbReference>
<gene>
    <name evidence="2" type="ORF">OUY22_27795</name>
</gene>
<evidence type="ECO:0000313" key="3">
    <source>
        <dbReference type="Proteomes" id="UP001144036"/>
    </source>
</evidence>
<evidence type="ECO:0000313" key="2">
    <source>
        <dbReference type="EMBL" id="MDA0637223.1"/>
    </source>
</evidence>
<evidence type="ECO:0000259" key="1">
    <source>
        <dbReference type="PROSITE" id="PS51725"/>
    </source>
</evidence>
<protein>
    <submittedName>
        <fullName evidence="2">Antibiotic biosynthesis monooxygenase</fullName>
    </submittedName>
</protein>
<dbReference type="GO" id="GO:0004497">
    <property type="term" value="F:monooxygenase activity"/>
    <property type="evidence" value="ECO:0007669"/>
    <property type="project" value="UniProtKB-KW"/>
</dbReference>
<dbReference type="EMBL" id="JAPNNL010000144">
    <property type="protein sequence ID" value="MDA0637223.1"/>
    <property type="molecule type" value="Genomic_DNA"/>
</dbReference>
<reference evidence="2" key="1">
    <citation type="submission" date="2022-11" db="EMBL/GenBank/DDBJ databases">
        <title>Nonomuraea corallina sp. nov., a new species of the genus Nonomuraea isolated from sea side sediment in Thai sea.</title>
        <authorList>
            <person name="Ngamcharungchit C."/>
            <person name="Matsumoto A."/>
            <person name="Suriyachadkun C."/>
            <person name="Panbangred W."/>
            <person name="Inahashi Y."/>
            <person name="Intra B."/>
        </authorList>
    </citation>
    <scope>NUCLEOTIDE SEQUENCE</scope>
    <source>
        <strain evidence="2">MCN248</strain>
    </source>
</reference>
<dbReference type="PROSITE" id="PS51725">
    <property type="entry name" value="ABM"/>
    <property type="match status" value="1"/>
</dbReference>
<dbReference type="Gene3D" id="3.30.70.100">
    <property type="match status" value="1"/>
</dbReference>
<comment type="caution">
    <text evidence="2">The sequence shown here is derived from an EMBL/GenBank/DDBJ whole genome shotgun (WGS) entry which is preliminary data.</text>
</comment>
<organism evidence="2 3">
    <name type="scientific">Nonomuraea corallina</name>
    <dbReference type="NCBI Taxonomy" id="2989783"/>
    <lineage>
        <taxon>Bacteria</taxon>
        <taxon>Bacillati</taxon>
        <taxon>Actinomycetota</taxon>
        <taxon>Actinomycetes</taxon>
        <taxon>Streptosporangiales</taxon>
        <taxon>Streptosporangiaceae</taxon>
        <taxon>Nonomuraea</taxon>
    </lineage>
</organism>
<keyword evidence="3" id="KW-1185">Reference proteome</keyword>
<dbReference type="InterPro" id="IPR011008">
    <property type="entry name" value="Dimeric_a/b-barrel"/>
</dbReference>
<dbReference type="RefSeq" id="WP_270158129.1">
    <property type="nucleotide sequence ID" value="NZ_JAPNNL010000144.1"/>
</dbReference>
<name>A0ABT4SJ22_9ACTN</name>
<dbReference type="Pfam" id="PF03992">
    <property type="entry name" value="ABM"/>
    <property type="match status" value="1"/>
</dbReference>
<dbReference type="InterPro" id="IPR007138">
    <property type="entry name" value="ABM_dom"/>
</dbReference>
<accession>A0ABT4SJ22</accession>
<dbReference type="Proteomes" id="UP001144036">
    <property type="component" value="Unassembled WGS sequence"/>
</dbReference>
<keyword evidence="2" id="KW-0503">Monooxygenase</keyword>
<feature type="domain" description="ABM" evidence="1">
    <location>
        <begin position="8"/>
        <end position="98"/>
    </location>
</feature>
<keyword evidence="2" id="KW-0560">Oxidoreductase</keyword>
<proteinExistence type="predicted"/>
<sequence length="101" mass="11113">MAEEQDMVIVAGHIVVDPHRRERYLADCASVVQLARRTPGCLDFAISADQVDAGRVNIFERWESRTAVEAFRGDGPGDAHQDEILAASVAEYDIADVRSLT</sequence>